<gene>
    <name evidence="2" type="ORF">PSTT_00079</name>
</gene>
<keyword evidence="3" id="KW-1185">Reference proteome</keyword>
<reference evidence="2" key="1">
    <citation type="submission" date="2017-12" db="EMBL/GenBank/DDBJ databases">
        <title>Gene loss provides genomic basis for host adaptation in cereal stripe rust fungi.</title>
        <authorList>
            <person name="Xia C."/>
        </authorList>
    </citation>
    <scope>NUCLEOTIDE SEQUENCE [LARGE SCALE GENOMIC DNA]</scope>
    <source>
        <strain evidence="2">93-210</strain>
    </source>
</reference>
<dbReference type="VEuPathDB" id="FungiDB:PSTT_00079"/>
<accession>A0A2S4W7U9</accession>
<evidence type="ECO:0000256" key="1">
    <source>
        <dbReference type="SAM" id="SignalP"/>
    </source>
</evidence>
<proteinExistence type="predicted"/>
<evidence type="ECO:0000313" key="2">
    <source>
        <dbReference type="EMBL" id="POW17838.1"/>
    </source>
</evidence>
<feature type="non-terminal residue" evidence="2">
    <location>
        <position position="271"/>
    </location>
</feature>
<comment type="caution">
    <text evidence="2">The sequence shown here is derived from an EMBL/GenBank/DDBJ whole genome shotgun (WGS) entry which is preliminary data.</text>
</comment>
<organism evidence="2 3">
    <name type="scientific">Puccinia striiformis</name>
    <dbReference type="NCBI Taxonomy" id="27350"/>
    <lineage>
        <taxon>Eukaryota</taxon>
        <taxon>Fungi</taxon>
        <taxon>Dikarya</taxon>
        <taxon>Basidiomycota</taxon>
        <taxon>Pucciniomycotina</taxon>
        <taxon>Pucciniomycetes</taxon>
        <taxon>Pucciniales</taxon>
        <taxon>Pucciniaceae</taxon>
        <taxon>Puccinia</taxon>
    </lineage>
</organism>
<dbReference type="Proteomes" id="UP000239156">
    <property type="component" value="Unassembled WGS sequence"/>
</dbReference>
<feature type="chain" id="PRO_5015633998" description="Secreted protein" evidence="1">
    <location>
        <begin position="26"/>
        <end position="271"/>
    </location>
</feature>
<evidence type="ECO:0000313" key="3">
    <source>
        <dbReference type="Proteomes" id="UP000239156"/>
    </source>
</evidence>
<protein>
    <recommendedName>
        <fullName evidence="4">Secreted protein</fullName>
    </recommendedName>
</protein>
<dbReference type="EMBL" id="PKSL01000001">
    <property type="protein sequence ID" value="POW17838.1"/>
    <property type="molecule type" value="Genomic_DNA"/>
</dbReference>
<evidence type="ECO:0008006" key="4">
    <source>
        <dbReference type="Google" id="ProtNLM"/>
    </source>
</evidence>
<keyword evidence="1" id="KW-0732">Signal</keyword>
<feature type="signal peptide" evidence="1">
    <location>
        <begin position="1"/>
        <end position="25"/>
    </location>
</feature>
<sequence length="271" mass="30359">MLAHLRSISISVIAAVTLLASHSLAIDCAPDFINHRPVRRDECSKAISQIVYNSDNTLDKTSKRTDYTFGESRSTMIWVLICELRLHSKPSSTRHQGASPIPINTILDQCHNESGGNTTTSHDASPVSFYIGNRAIDDYLPWESDFPPRVPTCEVRDPTHLTQSDCMKAFSDIVTDTQGRFLTDEHEQTDSVEKTYKSCTVNIYTYDFSKLNVKKQDVEDDFGKTLHFCNSQCGVIRIRGGAEGPNGRVYLSFRRSNTDGCMITRKPLLTA</sequence>
<dbReference type="AlphaFoldDB" id="A0A2S4W7U9"/>
<name>A0A2S4W7U9_9BASI</name>
<dbReference type="VEuPathDB" id="FungiDB:PSHT_01375"/>